<keyword evidence="5" id="KW-1185">Reference proteome</keyword>
<proteinExistence type="inferred from homology"/>
<gene>
    <name evidence="4" type="ORF">ACFPFU_07600</name>
</gene>
<keyword evidence="2" id="KW-0732">Signal</keyword>
<dbReference type="PROSITE" id="PS00785">
    <property type="entry name" value="5_NUCLEOTIDASE_1"/>
    <property type="match status" value="1"/>
</dbReference>
<dbReference type="Gene3D" id="3.60.21.10">
    <property type="match status" value="1"/>
</dbReference>
<dbReference type="PANTHER" id="PTHR11575">
    <property type="entry name" value="5'-NUCLEOTIDASE-RELATED"/>
    <property type="match status" value="1"/>
</dbReference>
<sequence>MNRRVFIKKSLITSATIAAAGPLTQAMSPPKSRHICILHTNDMHSRIEPFPDDGSSFANQGGMAKRASVIRKIRSEEKNVLLLDAGDIFQGTPYFNLYGGELEFKLMSELGYDAATLGNHDFDNGLEGLKEQLPHAGFSFLCSNYDFKKTVLKDEFRPYQVFHKGGLAVGVFGLGIALDGLVPAQSYGETAYLDPVAVAREMVQELKSKKCDLVVCLSHLGFSYKSQKIDDQKLAAQVEGIDLVIGGHTHTFLDEPVTVEGPHGYPTLVNQAGWSGLRLGMIKYEFSRKKNLKKAITNNLAIK</sequence>
<feature type="signal peptide" evidence="2">
    <location>
        <begin position="1"/>
        <end position="20"/>
    </location>
</feature>
<evidence type="ECO:0000256" key="2">
    <source>
        <dbReference type="RuleBase" id="RU362119"/>
    </source>
</evidence>
<dbReference type="EMBL" id="JBHSJJ010000003">
    <property type="protein sequence ID" value="MFC4871547.1"/>
    <property type="molecule type" value="Genomic_DNA"/>
</dbReference>
<accession>A0ABV9SZA0</accession>
<evidence type="ECO:0000256" key="1">
    <source>
        <dbReference type="ARBA" id="ARBA00006654"/>
    </source>
</evidence>
<dbReference type="PANTHER" id="PTHR11575:SF24">
    <property type="entry name" value="5'-NUCLEOTIDASE"/>
    <property type="match status" value="1"/>
</dbReference>
<dbReference type="Proteomes" id="UP001595818">
    <property type="component" value="Unassembled WGS sequence"/>
</dbReference>
<dbReference type="InterPro" id="IPR004843">
    <property type="entry name" value="Calcineurin-like_PHP"/>
</dbReference>
<name>A0ABV9SZA0_9BACT</name>
<organism evidence="4 5">
    <name type="scientific">Negadavirga shengliensis</name>
    <dbReference type="NCBI Taxonomy" id="1389218"/>
    <lineage>
        <taxon>Bacteria</taxon>
        <taxon>Pseudomonadati</taxon>
        <taxon>Bacteroidota</taxon>
        <taxon>Cytophagia</taxon>
        <taxon>Cytophagales</taxon>
        <taxon>Cyclobacteriaceae</taxon>
        <taxon>Negadavirga</taxon>
    </lineage>
</organism>
<dbReference type="CDD" id="cd00845">
    <property type="entry name" value="MPP_UshA_N_like"/>
    <property type="match status" value="1"/>
</dbReference>
<dbReference type="InterPro" id="IPR006146">
    <property type="entry name" value="5'-Nucleotdase_CS"/>
</dbReference>
<keyword evidence="2" id="KW-0547">Nucleotide-binding</keyword>
<dbReference type="Pfam" id="PF00149">
    <property type="entry name" value="Metallophos"/>
    <property type="match status" value="1"/>
</dbReference>
<dbReference type="SUPFAM" id="SSF56300">
    <property type="entry name" value="Metallo-dependent phosphatases"/>
    <property type="match status" value="1"/>
</dbReference>
<evidence type="ECO:0000313" key="4">
    <source>
        <dbReference type="EMBL" id="MFC4871547.1"/>
    </source>
</evidence>
<dbReference type="InterPro" id="IPR029052">
    <property type="entry name" value="Metallo-depent_PP-like"/>
</dbReference>
<evidence type="ECO:0000259" key="3">
    <source>
        <dbReference type="Pfam" id="PF00149"/>
    </source>
</evidence>
<feature type="domain" description="Calcineurin-like phosphoesterase" evidence="3">
    <location>
        <begin position="37"/>
        <end position="251"/>
    </location>
</feature>
<feature type="chain" id="PRO_5044985712" evidence="2">
    <location>
        <begin position="21"/>
        <end position="303"/>
    </location>
</feature>
<evidence type="ECO:0000313" key="5">
    <source>
        <dbReference type="Proteomes" id="UP001595818"/>
    </source>
</evidence>
<keyword evidence="2" id="KW-0378">Hydrolase</keyword>
<dbReference type="PRINTS" id="PR01607">
    <property type="entry name" value="APYRASEFAMLY"/>
</dbReference>
<dbReference type="RefSeq" id="WP_377063111.1">
    <property type="nucleotide sequence ID" value="NZ_JBHSJJ010000003.1"/>
</dbReference>
<protein>
    <submittedName>
        <fullName evidence="4">Bifunctional metallophosphatase/5'-nucleotidase</fullName>
    </submittedName>
</protein>
<reference evidence="5" key="1">
    <citation type="journal article" date="2019" name="Int. J. Syst. Evol. Microbiol.">
        <title>The Global Catalogue of Microorganisms (GCM) 10K type strain sequencing project: providing services to taxonomists for standard genome sequencing and annotation.</title>
        <authorList>
            <consortium name="The Broad Institute Genomics Platform"/>
            <consortium name="The Broad Institute Genome Sequencing Center for Infectious Disease"/>
            <person name="Wu L."/>
            <person name="Ma J."/>
        </authorList>
    </citation>
    <scope>NUCLEOTIDE SEQUENCE [LARGE SCALE GENOMIC DNA]</scope>
    <source>
        <strain evidence="5">CGMCC 4.7466</strain>
    </source>
</reference>
<dbReference type="InterPro" id="IPR006179">
    <property type="entry name" value="5_nucleotidase/apyrase"/>
</dbReference>
<comment type="similarity">
    <text evidence="1 2">Belongs to the 5'-nucleotidase family.</text>
</comment>
<comment type="caution">
    <text evidence="4">The sequence shown here is derived from an EMBL/GenBank/DDBJ whole genome shotgun (WGS) entry which is preliminary data.</text>
</comment>